<dbReference type="InterPro" id="IPR050515">
    <property type="entry name" value="Beta-lactam/transpept"/>
</dbReference>
<sequence>MSRTAPRLQLRMLASLAVLLLLAGVLLGRLGQLQLTDHRDGAGANTPVTASVPLPALRGRILDRHGRPIVDNAVRTDVTIDRAALADAEDGGRATVRRVAQALDLPFDRLWGRTTLCGAPGAAEPPLCWPGSPLVPVPLVVDADRALAAALTERPERYPGVAVTSQPVRSYLGPTRGGAAQTIGYLARPTAEAVAESDGEVTGEELVGAAGLELQYDDLLRGRAGQRTVRVDARGVAVDEVARTEPVPGEDLVTTLDRRIQRATQAALVDGVQSARDGGHTADTAGAVVLDLRDGGVLASASVPTYDPTAWSRGVTQDEYDRLTKGADSPLIDRVTGVAQPPASTFKVVSLPGAAASGVDLDEEVNCTSSHRIGNRTFNNYQSRSYGWISWRRAITVSCDTVFYRVAEEVWRAQGGLAAEDDGGDPLIRTARRFGLGSATGIDLPAESAGRIPDREWKRQWWESTKEESCRRAQTGYPEMEDRADARYLEALARENCTSGYLFRPGDEANLSIGQGDVTATLLQMATVFGTIAQEGRVPSPHLGRAAITAEGTRTALAADSDDDADSIDLPGTSGDLLRRALQDVVAEPGGTAHSAFAGFPLQDWPVAGKTGTAEVQGEQDTAWFVSYAPVEDPRYVVGVVVAQGGTGGATSAPIARQIHEELAQRTP</sequence>
<gene>
    <name evidence="16" type="primary">mrdA</name>
    <name evidence="16" type="ORF">V1351_10480</name>
</gene>
<evidence type="ECO:0000256" key="1">
    <source>
        <dbReference type="ARBA" id="ARBA00004167"/>
    </source>
</evidence>
<comment type="similarity">
    <text evidence="3">Belongs to the transpeptidase family.</text>
</comment>
<evidence type="ECO:0000256" key="12">
    <source>
        <dbReference type="ARBA" id="ARBA00023136"/>
    </source>
</evidence>
<dbReference type="GO" id="GO:0009002">
    <property type="term" value="F:serine-type D-Ala-D-Ala carboxypeptidase activity"/>
    <property type="evidence" value="ECO:0007669"/>
    <property type="project" value="UniProtKB-EC"/>
</dbReference>
<evidence type="ECO:0000256" key="13">
    <source>
        <dbReference type="ARBA" id="ARBA00023316"/>
    </source>
</evidence>
<dbReference type="InterPro" id="IPR012338">
    <property type="entry name" value="Beta-lactam/transpept-like"/>
</dbReference>
<dbReference type="InterPro" id="IPR017790">
    <property type="entry name" value="Penicillin-binding_protein_2"/>
</dbReference>
<evidence type="ECO:0000256" key="10">
    <source>
        <dbReference type="ARBA" id="ARBA00022984"/>
    </source>
</evidence>
<evidence type="ECO:0000256" key="7">
    <source>
        <dbReference type="ARBA" id="ARBA00022692"/>
    </source>
</evidence>
<evidence type="ECO:0000256" key="9">
    <source>
        <dbReference type="ARBA" id="ARBA00022960"/>
    </source>
</evidence>
<evidence type="ECO:0000256" key="8">
    <source>
        <dbReference type="ARBA" id="ARBA00022801"/>
    </source>
</evidence>
<dbReference type="PANTHER" id="PTHR30627">
    <property type="entry name" value="PEPTIDOGLYCAN D,D-TRANSPEPTIDASE"/>
    <property type="match status" value="1"/>
</dbReference>
<dbReference type="EC" id="3.4.16.4" evidence="16"/>
<keyword evidence="4" id="KW-1003">Cell membrane</keyword>
<evidence type="ECO:0000259" key="15">
    <source>
        <dbReference type="Pfam" id="PF03717"/>
    </source>
</evidence>
<keyword evidence="17" id="KW-1185">Reference proteome</keyword>
<keyword evidence="16" id="KW-0121">Carboxypeptidase</keyword>
<dbReference type="EMBL" id="CP144913">
    <property type="protein sequence ID" value="WXB75380.1"/>
    <property type="molecule type" value="Genomic_DNA"/>
</dbReference>
<keyword evidence="10" id="KW-0573">Peptidoglycan synthesis</keyword>
<dbReference type="SUPFAM" id="SSF56601">
    <property type="entry name" value="beta-lactamase/transpeptidase-like"/>
    <property type="match status" value="1"/>
</dbReference>
<evidence type="ECO:0000256" key="2">
    <source>
        <dbReference type="ARBA" id="ARBA00004236"/>
    </source>
</evidence>
<evidence type="ECO:0000256" key="4">
    <source>
        <dbReference type="ARBA" id="ARBA00022475"/>
    </source>
</evidence>
<comment type="subcellular location">
    <subcellularLocation>
        <location evidence="2">Cell membrane</location>
    </subcellularLocation>
    <subcellularLocation>
        <location evidence="1">Membrane</location>
        <topology evidence="1">Single-pass membrane protein</topology>
    </subcellularLocation>
</comment>
<dbReference type="InterPro" id="IPR001460">
    <property type="entry name" value="PCN-bd_Tpept"/>
</dbReference>
<dbReference type="RefSeq" id="WP_338748092.1">
    <property type="nucleotide sequence ID" value="NZ_CP144913.1"/>
</dbReference>
<keyword evidence="5" id="KW-0997">Cell inner membrane</keyword>
<keyword evidence="8 16" id="KW-0378">Hydrolase</keyword>
<dbReference type="InterPro" id="IPR036138">
    <property type="entry name" value="PBP_dimer_sf"/>
</dbReference>
<proteinExistence type="inferred from homology"/>
<reference evidence="16 17" key="1">
    <citation type="submission" date="2024-02" db="EMBL/GenBank/DDBJ databases">
        <title>Janibacter sp. nov., isolated from gut of marine sandworm.</title>
        <authorList>
            <person name="Kim B."/>
            <person name="Jun M.O."/>
            <person name="Shin N.-R."/>
        </authorList>
    </citation>
    <scope>NUCLEOTIDE SEQUENCE [LARGE SCALE GENOMIC DNA]</scope>
    <source>
        <strain evidence="16 17">A1S7</strain>
    </source>
</reference>
<name>A0ABZ2MEH8_9MICO</name>
<keyword evidence="12" id="KW-0472">Membrane</keyword>
<dbReference type="Gene3D" id="3.40.710.10">
    <property type="entry name" value="DD-peptidase/beta-lactamase superfamily"/>
    <property type="match status" value="1"/>
</dbReference>
<keyword evidence="6" id="KW-0645">Protease</keyword>
<evidence type="ECO:0000259" key="14">
    <source>
        <dbReference type="Pfam" id="PF00905"/>
    </source>
</evidence>
<evidence type="ECO:0000256" key="3">
    <source>
        <dbReference type="ARBA" id="ARBA00007171"/>
    </source>
</evidence>
<dbReference type="Gene3D" id="3.90.1310.10">
    <property type="entry name" value="Penicillin-binding protein 2a (Domain 2)"/>
    <property type="match status" value="1"/>
</dbReference>
<dbReference type="Proteomes" id="UP001382727">
    <property type="component" value="Chromosome"/>
</dbReference>
<accession>A0ABZ2MEH8</accession>
<feature type="domain" description="Penicillin-binding protein transpeptidase" evidence="14">
    <location>
        <begin position="286"/>
        <end position="660"/>
    </location>
</feature>
<dbReference type="Pfam" id="PF03717">
    <property type="entry name" value="PBP_dimer"/>
    <property type="match status" value="1"/>
</dbReference>
<evidence type="ECO:0000313" key="16">
    <source>
        <dbReference type="EMBL" id="WXB75380.1"/>
    </source>
</evidence>
<dbReference type="InterPro" id="IPR005311">
    <property type="entry name" value="PBP_dimer"/>
</dbReference>
<evidence type="ECO:0000313" key="17">
    <source>
        <dbReference type="Proteomes" id="UP001382727"/>
    </source>
</evidence>
<keyword evidence="7" id="KW-0812">Transmembrane</keyword>
<evidence type="ECO:0000256" key="6">
    <source>
        <dbReference type="ARBA" id="ARBA00022670"/>
    </source>
</evidence>
<evidence type="ECO:0000256" key="5">
    <source>
        <dbReference type="ARBA" id="ARBA00022519"/>
    </source>
</evidence>
<protein>
    <submittedName>
        <fullName evidence="16">Penicillin-binding protein 2</fullName>
        <ecNumber evidence="16">3.4.16.4</ecNumber>
    </submittedName>
</protein>
<evidence type="ECO:0000256" key="11">
    <source>
        <dbReference type="ARBA" id="ARBA00022989"/>
    </source>
</evidence>
<keyword evidence="13" id="KW-0961">Cell wall biogenesis/degradation</keyword>
<keyword evidence="11" id="KW-1133">Transmembrane helix</keyword>
<keyword evidence="9" id="KW-0133">Cell shape</keyword>
<dbReference type="PANTHER" id="PTHR30627:SF2">
    <property type="entry name" value="PEPTIDOGLYCAN D,D-TRANSPEPTIDASE MRDA"/>
    <property type="match status" value="1"/>
</dbReference>
<feature type="domain" description="Penicillin-binding protein dimerisation" evidence="15">
    <location>
        <begin position="54"/>
        <end position="240"/>
    </location>
</feature>
<dbReference type="SUPFAM" id="SSF56519">
    <property type="entry name" value="Penicillin binding protein dimerisation domain"/>
    <property type="match status" value="1"/>
</dbReference>
<organism evidence="16 17">
    <name type="scientific">Janibacter alittae</name>
    <dbReference type="NCBI Taxonomy" id="3115209"/>
    <lineage>
        <taxon>Bacteria</taxon>
        <taxon>Bacillati</taxon>
        <taxon>Actinomycetota</taxon>
        <taxon>Actinomycetes</taxon>
        <taxon>Micrococcales</taxon>
        <taxon>Intrasporangiaceae</taxon>
        <taxon>Janibacter</taxon>
    </lineage>
</organism>
<dbReference type="Pfam" id="PF00905">
    <property type="entry name" value="Transpeptidase"/>
    <property type="match status" value="1"/>
</dbReference>
<dbReference type="NCBIfam" id="TIGR03423">
    <property type="entry name" value="pbp2_mrdA"/>
    <property type="match status" value="1"/>
</dbReference>